<name>A0A6L2PIY4_COPFO</name>
<comment type="caution">
    <text evidence="4">The sequence shown here is derived from an EMBL/GenBank/DDBJ whole genome shotgun (WGS) entry which is preliminary data.</text>
</comment>
<keyword evidence="5" id="KW-1185">Reference proteome</keyword>
<dbReference type="GO" id="GO:0006355">
    <property type="term" value="P:regulation of DNA-templated transcription"/>
    <property type="evidence" value="ECO:0007669"/>
    <property type="project" value="InterPro"/>
</dbReference>
<reference evidence="5" key="1">
    <citation type="submission" date="2020-01" db="EMBL/GenBank/DDBJ databases">
        <title>Draft genome sequence of the Termite Coptotermes fromosanus.</title>
        <authorList>
            <person name="Itakura S."/>
            <person name="Yosikawa Y."/>
            <person name="Umezawa K."/>
        </authorList>
    </citation>
    <scope>NUCLEOTIDE SEQUENCE [LARGE SCALE GENOMIC DNA]</scope>
</reference>
<organism evidence="4 5">
    <name type="scientific">Coptotermes formosanus</name>
    <name type="common">Formosan subterranean termite</name>
    <dbReference type="NCBI Taxonomy" id="36987"/>
    <lineage>
        <taxon>Eukaryota</taxon>
        <taxon>Metazoa</taxon>
        <taxon>Ecdysozoa</taxon>
        <taxon>Arthropoda</taxon>
        <taxon>Hexapoda</taxon>
        <taxon>Insecta</taxon>
        <taxon>Pterygota</taxon>
        <taxon>Neoptera</taxon>
        <taxon>Polyneoptera</taxon>
        <taxon>Dictyoptera</taxon>
        <taxon>Blattodea</taxon>
        <taxon>Blattoidea</taxon>
        <taxon>Termitoidae</taxon>
        <taxon>Rhinotermitidae</taxon>
        <taxon>Coptotermes</taxon>
    </lineage>
</organism>
<comment type="subcellular location">
    <subcellularLocation>
        <location evidence="1">Nucleus</location>
    </subcellularLocation>
</comment>
<dbReference type="OrthoDB" id="6594281at2759"/>
<evidence type="ECO:0000256" key="2">
    <source>
        <dbReference type="ARBA" id="ARBA00023242"/>
    </source>
</evidence>
<keyword evidence="2" id="KW-0539">Nucleus</keyword>
<dbReference type="InParanoid" id="A0A6L2PIY4"/>
<accession>A0A6L2PIY4</accession>
<evidence type="ECO:0000256" key="1">
    <source>
        <dbReference type="ARBA" id="ARBA00004123"/>
    </source>
</evidence>
<evidence type="ECO:0000259" key="3">
    <source>
        <dbReference type="Pfam" id="PF08236"/>
    </source>
</evidence>
<dbReference type="EMBL" id="BLKM01000369">
    <property type="protein sequence ID" value="GFG32503.1"/>
    <property type="molecule type" value="Genomic_DNA"/>
</dbReference>
<gene>
    <name evidence="4" type="ORF">Cfor_04331</name>
</gene>
<dbReference type="Proteomes" id="UP000502823">
    <property type="component" value="Unassembled WGS sequence"/>
</dbReference>
<evidence type="ECO:0000313" key="5">
    <source>
        <dbReference type="Proteomes" id="UP000502823"/>
    </source>
</evidence>
<protein>
    <recommendedName>
        <fullName evidence="3">Set2 Rpb1 interacting domain-containing protein</fullName>
    </recommendedName>
</protein>
<dbReference type="AlphaFoldDB" id="A0A6L2PIY4"/>
<sequence>MESHIMKKDTSSFDEKELQQIVIPLKQMIHEDDDEEENCIGETVTCLTGRVRACYLTHLEKTLLKNYEICCEKGSAQWHLSPEDVVRCAVRMEQKALRSCMVVILYQRAMTRLASDIKKHTEQLKLYRKLKDYVTTHSVWSDKTAKHFDCVDKTTQTVFPGTIEAAVESCNFQTETKTDTSKSSPADQCLQQLAVKTELPTPEAVHKEFIQGAPIPVYVSGISDTGDGHADYYYVNGIEPIPYHDVNQQFVADVNIDNLCQYSIISNETSFLVSHDGGITKTLTLEQDIQEEEPYEWSVIEEQTRSNVQVNAASPETVVSVRRLSNLQQNGNLSNGMLCDDEVSDLDQEERPYISIDDRIASVLKNAAHHFPCGETITQKDTEPSMWTVEKYHQEKLLRAKLLDTCSDVRKRGRMRLRFLELFGSDSEDCFDVDECVTYFKEKIARWVVESLMPYYREGRIQSRPLFKFLARHIADTLLLKNHMPDEADVEQSVMDFFSHHEVIQSEDDVYL</sequence>
<feature type="domain" description="Set2 Rpb1 interacting" evidence="3">
    <location>
        <begin position="442"/>
        <end position="498"/>
    </location>
</feature>
<proteinExistence type="predicted"/>
<dbReference type="Pfam" id="PF08236">
    <property type="entry name" value="SRI"/>
    <property type="match status" value="1"/>
</dbReference>
<evidence type="ECO:0000313" key="4">
    <source>
        <dbReference type="EMBL" id="GFG32503.1"/>
    </source>
</evidence>
<dbReference type="InterPro" id="IPR013257">
    <property type="entry name" value="SRI"/>
</dbReference>
<dbReference type="GO" id="GO:0005694">
    <property type="term" value="C:chromosome"/>
    <property type="evidence" value="ECO:0007669"/>
    <property type="project" value="InterPro"/>
</dbReference>